<dbReference type="RefSeq" id="WP_171606818.1">
    <property type="nucleotide sequence ID" value="NZ_WHPF01000003.1"/>
</dbReference>
<organism evidence="2 3">
    <name type="scientific">Limnovirga soli</name>
    <dbReference type="NCBI Taxonomy" id="2656915"/>
    <lineage>
        <taxon>Bacteria</taxon>
        <taxon>Pseudomonadati</taxon>
        <taxon>Bacteroidota</taxon>
        <taxon>Chitinophagia</taxon>
        <taxon>Chitinophagales</taxon>
        <taxon>Chitinophagaceae</taxon>
        <taxon>Limnovirga</taxon>
    </lineage>
</organism>
<reference evidence="2" key="1">
    <citation type="submission" date="2019-10" db="EMBL/GenBank/DDBJ databases">
        <title>Draft genome sequence of Panacibacter sp. KCS-6.</title>
        <authorList>
            <person name="Yim K.J."/>
        </authorList>
    </citation>
    <scope>NUCLEOTIDE SEQUENCE</scope>
    <source>
        <strain evidence="2">KCS-6</strain>
    </source>
</reference>
<name>A0A8J8JTU8_9BACT</name>
<gene>
    <name evidence="2" type="ORF">GD597_05485</name>
</gene>
<evidence type="ECO:0000259" key="1">
    <source>
        <dbReference type="Pfam" id="PF01973"/>
    </source>
</evidence>
<evidence type="ECO:0000313" key="2">
    <source>
        <dbReference type="EMBL" id="NNV54904.1"/>
    </source>
</evidence>
<keyword evidence="3" id="KW-1185">Reference proteome</keyword>
<accession>A0A8J8JTU8</accession>
<dbReference type="AlphaFoldDB" id="A0A8J8JTU8"/>
<comment type="caution">
    <text evidence="2">The sequence shown here is derived from an EMBL/GenBank/DDBJ whole genome shotgun (WGS) entry which is preliminary data.</text>
</comment>
<proteinExistence type="predicted"/>
<feature type="domain" description="6-hydroxymethylpterin diphosphokinase MptE-like" evidence="1">
    <location>
        <begin position="57"/>
        <end position="209"/>
    </location>
</feature>
<dbReference type="Proteomes" id="UP000598971">
    <property type="component" value="Unassembled WGS sequence"/>
</dbReference>
<dbReference type="InterPro" id="IPR002826">
    <property type="entry name" value="MptE-like"/>
</dbReference>
<protein>
    <submittedName>
        <fullName evidence="2">DUF115 domain-containing protein</fullName>
    </submittedName>
</protein>
<dbReference type="Pfam" id="PF01973">
    <property type="entry name" value="MptE-like"/>
    <property type="match status" value="1"/>
</dbReference>
<evidence type="ECO:0000313" key="3">
    <source>
        <dbReference type="Proteomes" id="UP000598971"/>
    </source>
</evidence>
<dbReference type="Gene3D" id="3.90.1480.10">
    <property type="entry name" value="Alpha-2,3-sialyltransferase"/>
    <property type="match status" value="1"/>
</dbReference>
<sequence length="289" mass="33628">MKKFLKTIINPIFFLFVDRYSYSPNINPYKNFIKLCLYTSKYKLASLGIFLSKNEKILAGLKDKHRGERCFLIGNGPSLNLLDLTKLKSEYTFGVNAIYLNYEKMQFHPTYYVVEDYLVAEDRCKEINAYKAPVHKFYGTYLDYVLQKDEKSIFLNVLMNYSEPFEPFFSQNPVRSLGVGGSVTFICLQLAFYMGFKEVYMIGFDHNYKVPEADIDDKKVILSKEDDVNHFAPGYFGKGYRWHDPRVDRMTQGFSAARLAFEKDGRAVYNATAGGHLETFERVKYETLF</sequence>
<dbReference type="EMBL" id="WHPF01000003">
    <property type="protein sequence ID" value="NNV54904.1"/>
    <property type="molecule type" value="Genomic_DNA"/>
</dbReference>